<gene>
    <name evidence="1" type="ORF">AK812_SmicGene47461</name>
</gene>
<keyword evidence="2" id="KW-1185">Reference proteome</keyword>
<accession>A0A1Q9BRK9</accession>
<dbReference type="EMBL" id="LSRX01005741">
    <property type="protein sequence ID" value="OLP73331.1"/>
    <property type="molecule type" value="Genomic_DNA"/>
</dbReference>
<feature type="non-terminal residue" evidence="1">
    <location>
        <position position="1"/>
    </location>
</feature>
<dbReference type="Proteomes" id="UP000186817">
    <property type="component" value="Unassembled WGS sequence"/>
</dbReference>
<protein>
    <submittedName>
        <fullName evidence="1">Uncharacterized protein</fullName>
    </submittedName>
</protein>
<sequence>AFRHLAEMVQTPKELLRSSSISKNSRTQELLRRLDHFREVAKGLAA</sequence>
<proteinExistence type="predicted"/>
<evidence type="ECO:0000313" key="1">
    <source>
        <dbReference type="EMBL" id="OLP73331.1"/>
    </source>
</evidence>
<reference evidence="1 2" key="1">
    <citation type="submission" date="2016-02" db="EMBL/GenBank/DDBJ databases">
        <title>Genome analysis of coral dinoflagellate symbionts highlights evolutionary adaptations to a symbiotic lifestyle.</title>
        <authorList>
            <person name="Aranda M."/>
            <person name="Li Y."/>
            <person name="Liew Y.J."/>
            <person name="Baumgarten S."/>
            <person name="Simakov O."/>
            <person name="Wilson M."/>
            <person name="Piel J."/>
            <person name="Ashoor H."/>
            <person name="Bougouffa S."/>
            <person name="Bajic V.B."/>
            <person name="Ryu T."/>
            <person name="Ravasi T."/>
            <person name="Bayer T."/>
            <person name="Micklem G."/>
            <person name="Kim H."/>
            <person name="Bhak J."/>
            <person name="Lajeunesse T.C."/>
            <person name="Voolstra C.R."/>
        </authorList>
    </citation>
    <scope>NUCLEOTIDE SEQUENCE [LARGE SCALE GENOMIC DNA]</scope>
    <source>
        <strain evidence="1 2">CCMP2467</strain>
    </source>
</reference>
<feature type="non-terminal residue" evidence="1">
    <location>
        <position position="46"/>
    </location>
</feature>
<evidence type="ECO:0000313" key="2">
    <source>
        <dbReference type="Proteomes" id="UP000186817"/>
    </source>
</evidence>
<dbReference type="AlphaFoldDB" id="A0A1Q9BRK9"/>
<organism evidence="1 2">
    <name type="scientific">Symbiodinium microadriaticum</name>
    <name type="common">Dinoflagellate</name>
    <name type="synonym">Zooxanthella microadriatica</name>
    <dbReference type="NCBI Taxonomy" id="2951"/>
    <lineage>
        <taxon>Eukaryota</taxon>
        <taxon>Sar</taxon>
        <taxon>Alveolata</taxon>
        <taxon>Dinophyceae</taxon>
        <taxon>Suessiales</taxon>
        <taxon>Symbiodiniaceae</taxon>
        <taxon>Symbiodinium</taxon>
    </lineage>
</organism>
<name>A0A1Q9BRK9_SYMMI</name>
<comment type="caution">
    <text evidence="1">The sequence shown here is derived from an EMBL/GenBank/DDBJ whole genome shotgun (WGS) entry which is preliminary data.</text>
</comment>